<evidence type="ECO:0000313" key="8">
    <source>
        <dbReference type="EMBL" id="MBB4071883.1"/>
    </source>
</evidence>
<reference evidence="8" key="1">
    <citation type="submission" date="2020-08" db="EMBL/GenBank/DDBJ databases">
        <title>Sequencing the genomes of 1000 actinobacteria strains.</title>
        <authorList>
            <person name="Klenk H.-P."/>
        </authorList>
    </citation>
    <scope>NUCLEOTIDE SEQUENCE [LARGE SCALE GENOMIC DNA]</scope>
    <source>
        <strain evidence="8">DSM 27064</strain>
    </source>
</reference>
<evidence type="ECO:0000256" key="6">
    <source>
        <dbReference type="ARBA" id="ARBA00023136"/>
    </source>
</evidence>
<feature type="transmembrane region" description="Helical" evidence="7">
    <location>
        <begin position="202"/>
        <end position="220"/>
    </location>
</feature>
<keyword evidence="4 7" id="KW-1133">Transmembrane helix</keyword>
<dbReference type="PANTHER" id="PTHR30371">
    <property type="entry name" value="SEC-INDEPENDENT PROTEIN TRANSLOCASE PROTEIN TATC"/>
    <property type="match status" value="1"/>
</dbReference>
<dbReference type="HAMAP" id="MF_00902">
    <property type="entry name" value="TatC"/>
    <property type="match status" value="1"/>
</dbReference>
<dbReference type="PRINTS" id="PR01840">
    <property type="entry name" value="TATCFAMILY"/>
</dbReference>
<dbReference type="EMBL" id="JACIFD010000011">
    <property type="protein sequence ID" value="MBB4071883.1"/>
    <property type="molecule type" value="Genomic_DNA"/>
</dbReference>
<accession>A0A840DJJ6</accession>
<comment type="similarity">
    <text evidence="7">Belongs to the TatC family.</text>
</comment>
<proteinExistence type="inferred from homology"/>
<keyword evidence="6 7" id="KW-0472">Membrane</keyword>
<keyword evidence="2 7" id="KW-0812">Transmembrane</keyword>
<dbReference type="GO" id="GO:0009977">
    <property type="term" value="F:proton motive force dependent protein transmembrane transporter activity"/>
    <property type="evidence" value="ECO:0007669"/>
    <property type="project" value="TreeGrafter"/>
</dbReference>
<gene>
    <name evidence="7" type="primary">tatC</name>
    <name evidence="8" type="ORF">F5897_001202</name>
</gene>
<name>A0A840DJJ6_9MICO</name>
<keyword evidence="7" id="KW-0813">Transport</keyword>
<keyword evidence="7" id="KW-1003">Cell membrane</keyword>
<dbReference type="Pfam" id="PF00902">
    <property type="entry name" value="TatC"/>
    <property type="match status" value="1"/>
</dbReference>
<dbReference type="InterPro" id="IPR002033">
    <property type="entry name" value="TatC"/>
</dbReference>
<feature type="transmembrane region" description="Helical" evidence="7">
    <location>
        <begin position="117"/>
        <end position="139"/>
    </location>
</feature>
<keyword evidence="5 7" id="KW-0811">Translocation</keyword>
<dbReference type="GO" id="GO:0043953">
    <property type="term" value="P:protein transport by the Tat complex"/>
    <property type="evidence" value="ECO:0007669"/>
    <property type="project" value="UniProtKB-UniRule"/>
</dbReference>
<protein>
    <recommendedName>
        <fullName evidence="7">Sec-independent protein translocase protein TatC</fullName>
    </recommendedName>
</protein>
<keyword evidence="9" id="KW-1185">Reference proteome</keyword>
<dbReference type="RefSeq" id="WP_233574299.1">
    <property type="nucleotide sequence ID" value="NZ_JACIFD010000011.1"/>
</dbReference>
<dbReference type="PANTHER" id="PTHR30371:SF0">
    <property type="entry name" value="SEC-INDEPENDENT PROTEIN TRANSLOCASE PROTEIN TATC, CHLOROPLASTIC-RELATED"/>
    <property type="match status" value="1"/>
</dbReference>
<evidence type="ECO:0000256" key="2">
    <source>
        <dbReference type="ARBA" id="ARBA00022692"/>
    </source>
</evidence>
<dbReference type="AlphaFoldDB" id="A0A840DJJ6"/>
<comment type="subcellular location">
    <subcellularLocation>
        <location evidence="7">Cell membrane</location>
        <topology evidence="7">Multi-pass membrane protein</topology>
    </subcellularLocation>
    <subcellularLocation>
        <location evidence="1">Membrane</location>
        <topology evidence="1">Multi-pass membrane protein</topology>
    </subcellularLocation>
</comment>
<dbReference type="Proteomes" id="UP000571183">
    <property type="component" value="Unassembled WGS sequence"/>
</dbReference>
<sequence length="264" mass="28833">MAKTSRKKNPEARMRLTEHLVELRKRLMISALAIIVAATAGWLLADSVWDLLRVPISEVAAADGRLASIAYTDVTGAFDLKLRISIFLAIFIGSPIWLYQIWAFFSPGLTRKEKLGAVAFLAAAVPLFLGGAIVAWYLLPNIVRLLTSFGSAEDALLLDARTYLNFATRLMFAVGIGFVLPVFIVLLNFVGVLSAATILRSWRVAVLIIAVFAAMTTPAADISSMLLLGGAMCVLYFLAAGICYLHDRRKHKKLAAELAEYELS</sequence>
<feature type="transmembrane region" description="Helical" evidence="7">
    <location>
        <begin position="166"/>
        <end position="190"/>
    </location>
</feature>
<feature type="transmembrane region" description="Helical" evidence="7">
    <location>
        <begin position="226"/>
        <end position="245"/>
    </location>
</feature>
<keyword evidence="3 7" id="KW-0653">Protein transport</keyword>
<feature type="transmembrane region" description="Helical" evidence="7">
    <location>
        <begin position="84"/>
        <end position="105"/>
    </location>
</feature>
<evidence type="ECO:0000256" key="5">
    <source>
        <dbReference type="ARBA" id="ARBA00023010"/>
    </source>
</evidence>
<evidence type="ECO:0000256" key="7">
    <source>
        <dbReference type="HAMAP-Rule" id="MF_00902"/>
    </source>
</evidence>
<feature type="transmembrane region" description="Helical" evidence="7">
    <location>
        <begin position="27"/>
        <end position="45"/>
    </location>
</feature>
<organism evidence="8 9">
    <name type="scientific">Canibacter oris</name>
    <dbReference type="NCBI Taxonomy" id="1365628"/>
    <lineage>
        <taxon>Bacteria</taxon>
        <taxon>Bacillati</taxon>
        <taxon>Actinomycetota</taxon>
        <taxon>Actinomycetes</taxon>
        <taxon>Micrococcales</taxon>
        <taxon>Microbacteriaceae</taxon>
        <taxon>Canibacter</taxon>
    </lineage>
</organism>
<evidence type="ECO:0000313" key="9">
    <source>
        <dbReference type="Proteomes" id="UP000571183"/>
    </source>
</evidence>
<evidence type="ECO:0000256" key="3">
    <source>
        <dbReference type="ARBA" id="ARBA00022927"/>
    </source>
</evidence>
<comment type="caution">
    <text evidence="8">The sequence shown here is derived from an EMBL/GenBank/DDBJ whole genome shotgun (WGS) entry which is preliminary data.</text>
</comment>
<evidence type="ECO:0000256" key="1">
    <source>
        <dbReference type="ARBA" id="ARBA00004141"/>
    </source>
</evidence>
<dbReference type="GO" id="GO:0033281">
    <property type="term" value="C:TAT protein transport complex"/>
    <property type="evidence" value="ECO:0007669"/>
    <property type="project" value="UniProtKB-UniRule"/>
</dbReference>
<comment type="subunit">
    <text evidence="7">The Tat system comprises two distinct complexes: a TatABC complex, containing multiple copies of TatA, TatB and TatC subunits, and a separate TatA complex, containing only TatA subunits. Substrates initially bind to the TatABC complex, which probably triggers association of the separate TatA complex to form the active translocon.</text>
</comment>
<comment type="function">
    <text evidence="7">Part of the twin-arginine translocation (Tat) system that transports large folded proteins containing a characteristic twin-arginine motif in their signal peptide across membranes. Together with TatB, TatC is part of a receptor directly interacting with Tat signal peptides.</text>
</comment>
<evidence type="ECO:0000256" key="4">
    <source>
        <dbReference type="ARBA" id="ARBA00022989"/>
    </source>
</evidence>
<dbReference type="NCBIfam" id="TIGR00945">
    <property type="entry name" value="tatC"/>
    <property type="match status" value="1"/>
</dbReference>
<dbReference type="GO" id="GO:0065002">
    <property type="term" value="P:intracellular protein transmembrane transport"/>
    <property type="evidence" value="ECO:0007669"/>
    <property type="project" value="TreeGrafter"/>
</dbReference>